<dbReference type="EMBL" id="OMOD01000129">
    <property type="protein sequence ID" value="SPF41416.1"/>
    <property type="molecule type" value="Genomic_DNA"/>
</dbReference>
<proteinExistence type="predicted"/>
<organism evidence="1 2">
    <name type="scientific">Candidatus Sulfotelmatobacter kueseliae</name>
    <dbReference type="NCBI Taxonomy" id="2042962"/>
    <lineage>
        <taxon>Bacteria</taxon>
        <taxon>Pseudomonadati</taxon>
        <taxon>Acidobacteriota</taxon>
        <taxon>Terriglobia</taxon>
        <taxon>Terriglobales</taxon>
        <taxon>Candidatus Korobacteraceae</taxon>
        <taxon>Candidatus Sulfotelmatobacter</taxon>
    </lineage>
</organism>
<protein>
    <submittedName>
        <fullName evidence="1">Uncharacterized protein</fullName>
    </submittedName>
</protein>
<evidence type="ECO:0000313" key="1">
    <source>
        <dbReference type="EMBL" id="SPF41416.1"/>
    </source>
</evidence>
<sequence length="58" mass="6282">MTLYLRGNYYSFTLRNRSALVITETELKLMAAAAKMGLKSNPKNGYSTPAAIGTPTAL</sequence>
<gene>
    <name evidence="1" type="ORF">SBA1_360013</name>
</gene>
<dbReference type="Proteomes" id="UP000238701">
    <property type="component" value="Unassembled WGS sequence"/>
</dbReference>
<accession>A0A2U3KP27</accession>
<evidence type="ECO:0000313" key="2">
    <source>
        <dbReference type="Proteomes" id="UP000238701"/>
    </source>
</evidence>
<name>A0A2U3KP27_9BACT</name>
<reference evidence="2" key="1">
    <citation type="submission" date="2018-02" db="EMBL/GenBank/DDBJ databases">
        <authorList>
            <person name="Hausmann B."/>
        </authorList>
    </citation>
    <scope>NUCLEOTIDE SEQUENCE [LARGE SCALE GENOMIC DNA]</scope>
    <source>
        <strain evidence="2">Peat soil MAG SbA1</strain>
    </source>
</reference>
<dbReference type="AlphaFoldDB" id="A0A2U3KP27"/>